<dbReference type="Proteomes" id="UP000006038">
    <property type="component" value="Chromosome 5"/>
</dbReference>
<accession>J3M510</accession>
<sequence length="59" mass="7342">PVYGDEQNQWRLFHREIYQINSRFFGPYISPYISWKFCGRSLYPTRVWRKLISCVYKTF</sequence>
<keyword evidence="2" id="KW-1185">Reference proteome</keyword>
<dbReference type="HOGENOM" id="CLU_2967960_0_0_1"/>
<reference evidence="1" key="1">
    <citation type="journal article" date="2013" name="Nat. Commun.">
        <title>Whole-genome sequencing of Oryza brachyantha reveals mechanisms underlying Oryza genome evolution.</title>
        <authorList>
            <person name="Chen J."/>
            <person name="Huang Q."/>
            <person name="Gao D."/>
            <person name="Wang J."/>
            <person name="Lang Y."/>
            <person name="Liu T."/>
            <person name="Li B."/>
            <person name="Bai Z."/>
            <person name="Luis Goicoechea J."/>
            <person name="Liang C."/>
            <person name="Chen C."/>
            <person name="Zhang W."/>
            <person name="Sun S."/>
            <person name="Liao Y."/>
            <person name="Zhang X."/>
            <person name="Yang L."/>
            <person name="Song C."/>
            <person name="Wang M."/>
            <person name="Shi J."/>
            <person name="Liu G."/>
            <person name="Liu J."/>
            <person name="Zhou H."/>
            <person name="Zhou W."/>
            <person name="Yu Q."/>
            <person name="An N."/>
            <person name="Chen Y."/>
            <person name="Cai Q."/>
            <person name="Wang B."/>
            <person name="Liu B."/>
            <person name="Min J."/>
            <person name="Huang Y."/>
            <person name="Wu H."/>
            <person name="Li Z."/>
            <person name="Zhang Y."/>
            <person name="Yin Y."/>
            <person name="Song W."/>
            <person name="Jiang J."/>
            <person name="Jackson S.A."/>
            <person name="Wing R.A."/>
            <person name="Wang J."/>
            <person name="Chen M."/>
        </authorList>
    </citation>
    <scope>NUCLEOTIDE SEQUENCE [LARGE SCALE GENOMIC DNA]</scope>
    <source>
        <strain evidence="1">cv. IRGC 101232</strain>
    </source>
</reference>
<reference evidence="1" key="2">
    <citation type="submission" date="2013-04" db="UniProtKB">
        <authorList>
            <consortium name="EnsemblPlants"/>
        </authorList>
    </citation>
    <scope>IDENTIFICATION</scope>
</reference>
<protein>
    <submittedName>
        <fullName evidence="1">Uncharacterized protein</fullName>
    </submittedName>
</protein>
<dbReference type="AlphaFoldDB" id="J3M510"/>
<dbReference type="Gramene" id="OB05G16840.1">
    <property type="protein sequence ID" value="OB05G16840.1"/>
    <property type="gene ID" value="OB05G16840"/>
</dbReference>
<proteinExistence type="predicted"/>
<organism evidence="1">
    <name type="scientific">Oryza brachyantha</name>
    <name type="common">malo sina</name>
    <dbReference type="NCBI Taxonomy" id="4533"/>
    <lineage>
        <taxon>Eukaryota</taxon>
        <taxon>Viridiplantae</taxon>
        <taxon>Streptophyta</taxon>
        <taxon>Embryophyta</taxon>
        <taxon>Tracheophyta</taxon>
        <taxon>Spermatophyta</taxon>
        <taxon>Magnoliopsida</taxon>
        <taxon>Liliopsida</taxon>
        <taxon>Poales</taxon>
        <taxon>Poaceae</taxon>
        <taxon>BOP clade</taxon>
        <taxon>Oryzoideae</taxon>
        <taxon>Oryzeae</taxon>
        <taxon>Oryzinae</taxon>
        <taxon>Oryza</taxon>
    </lineage>
</organism>
<name>J3M510_ORYBR</name>
<evidence type="ECO:0000313" key="1">
    <source>
        <dbReference type="EnsemblPlants" id="OB05G16840.1"/>
    </source>
</evidence>
<dbReference type="EnsemblPlants" id="OB05G16840.1">
    <property type="protein sequence ID" value="OB05G16840.1"/>
    <property type="gene ID" value="OB05G16840"/>
</dbReference>
<evidence type="ECO:0000313" key="2">
    <source>
        <dbReference type="Proteomes" id="UP000006038"/>
    </source>
</evidence>